<feature type="domain" description="Orc1-like AAA ATPase" evidence="4">
    <location>
        <begin position="10"/>
        <end position="175"/>
    </location>
</feature>
<dbReference type="SUPFAM" id="SSF52540">
    <property type="entry name" value="P-loop containing nucleoside triphosphate hydrolases"/>
    <property type="match status" value="1"/>
</dbReference>
<dbReference type="Gene3D" id="1.25.40.10">
    <property type="entry name" value="Tetratricopeptide repeat domain"/>
    <property type="match status" value="3"/>
</dbReference>
<keyword evidence="3" id="KW-0802">TPR repeat</keyword>
<dbReference type="InterPro" id="IPR011990">
    <property type="entry name" value="TPR-like_helical_dom_sf"/>
</dbReference>
<dbReference type="PANTHER" id="PTHR16305:SF28">
    <property type="entry name" value="GUANYLATE CYCLASE DOMAIN-CONTAINING PROTEIN"/>
    <property type="match status" value="1"/>
</dbReference>
<dbReference type="Pfam" id="PF13181">
    <property type="entry name" value="TPR_8"/>
    <property type="match status" value="2"/>
</dbReference>
<dbReference type="SUPFAM" id="SSF48452">
    <property type="entry name" value="TPR-like"/>
    <property type="match status" value="3"/>
</dbReference>
<accession>A0A933IBG6</accession>
<dbReference type="GO" id="GO:0004016">
    <property type="term" value="F:adenylate cyclase activity"/>
    <property type="evidence" value="ECO:0007669"/>
    <property type="project" value="TreeGrafter"/>
</dbReference>
<protein>
    <submittedName>
        <fullName evidence="5">AAA family ATPase</fullName>
    </submittedName>
</protein>
<dbReference type="SMART" id="SM00028">
    <property type="entry name" value="TPR"/>
    <property type="match status" value="8"/>
</dbReference>
<dbReference type="InterPro" id="IPR041664">
    <property type="entry name" value="AAA_16"/>
</dbReference>
<keyword evidence="1" id="KW-0547">Nucleotide-binding</keyword>
<evidence type="ECO:0000256" key="2">
    <source>
        <dbReference type="ARBA" id="ARBA00022840"/>
    </source>
</evidence>
<dbReference type="GO" id="GO:0005737">
    <property type="term" value="C:cytoplasm"/>
    <property type="evidence" value="ECO:0007669"/>
    <property type="project" value="TreeGrafter"/>
</dbReference>
<dbReference type="Pfam" id="PF13191">
    <property type="entry name" value="AAA_16"/>
    <property type="match status" value="1"/>
</dbReference>
<feature type="repeat" description="TPR" evidence="3">
    <location>
        <begin position="839"/>
        <end position="872"/>
    </location>
</feature>
<comment type="caution">
    <text evidence="5">The sequence shown here is derived from an EMBL/GenBank/DDBJ whole genome shotgun (WGS) entry which is preliminary data.</text>
</comment>
<evidence type="ECO:0000259" key="4">
    <source>
        <dbReference type="Pfam" id="PF13191"/>
    </source>
</evidence>
<evidence type="ECO:0000313" key="6">
    <source>
        <dbReference type="Proteomes" id="UP000736328"/>
    </source>
</evidence>
<keyword evidence="2" id="KW-0067">ATP-binding</keyword>
<dbReference type="AlphaFoldDB" id="A0A933IBG6"/>
<evidence type="ECO:0000256" key="3">
    <source>
        <dbReference type="PROSITE-ProRule" id="PRU00339"/>
    </source>
</evidence>
<name>A0A933IBG6_UNCT6</name>
<dbReference type="PROSITE" id="PS50005">
    <property type="entry name" value="TPR"/>
    <property type="match status" value="1"/>
</dbReference>
<organism evidence="5 6">
    <name type="scientific">candidate division TA06 bacterium</name>
    <dbReference type="NCBI Taxonomy" id="2250710"/>
    <lineage>
        <taxon>Bacteria</taxon>
        <taxon>Bacteria division TA06</taxon>
    </lineage>
</organism>
<sequence>MKDKVGLTLEGKPQIVSVIGEAGLGKTRLVDELRSYLFGSHRDRALWLEGRALSHGQTLSYWLFLEILKTIYGIREQDKEQDISQKVIDRTKKIFPERYNQIAPYILTLFSIPVTGELEEKVKYLDPQNLQIQIFVSVRDLLVELAKRKPLVIFFEDLHWADPTSIELLQFLMNTFYGPVMLVFAFRPEKESGAWKIKELAVKQHKEKYAEVALERLSDTDSARLVDNLLKISGLTEQGKGLILSKAEGNPFYLEEILRSMIDNGVLVFESNIPGLASQSGAGWHLTSDISTLEIPDTIQGVIASRIDRLEDDVKRVLQMAAVIGKSFFKTILEYVTEAEKRLDEHLGKLEERELVLKLTTELEYAFKHPLTQEVAYNSLLKKKRKEFHLKVAQAIESIYKDKLEEFTELLAHNYSNSDNLEKAVEWLTKAGEKAREKYANQQAFQYYCEALQTLEKIPCAEKDLPQKLKKQLEVLEKKDDIIRFELGGYEKHITTAKEFASLSELASSIGDKEMEYKAIVLAAENYSGLIGYKNEVINYRNKSYELAKTIGKKELIADRLSHLGGIYAVEGDFKTAKTYLAQALKLVEECEDSNEKADTIRGTGSIYLCIIEDYMRAKSLFEKAMIIAVKLKDEEFEAECLRRIGETELALGNFDESLIIIQRGLILAERMRHLRLIESCHYSLRNFYEAIGNVDEVLKHAKICLDLLDQIGRLSTKPMVLQYTGLVYIWKGEYLIAIEHLKDAIKVTEEIGGKGPKMEAMYLIGDIYREIGYYEAAIKCHQDLLGYVKSSQYDEGVSWATGAIGLDYLCLNRIADAFTLLNDVIKTFPKNEYPQEMATYLFGLGQYYKTINKPEEAINYYCKSILLVEKQQDKIAKGIYNVQLAKVYFETSKVEVAQKILNESVFFAYISQCPELHYQACHLQGKIFEKQGKTQEALGQYRKAKEIIETVGNKITDEHLRECYLAVKERKEVYEDCERLETGDN</sequence>
<evidence type="ECO:0000313" key="5">
    <source>
        <dbReference type="EMBL" id="MBI4727365.1"/>
    </source>
</evidence>
<dbReference type="InterPro" id="IPR027417">
    <property type="entry name" value="P-loop_NTPase"/>
</dbReference>
<evidence type="ECO:0000256" key="1">
    <source>
        <dbReference type="ARBA" id="ARBA00022741"/>
    </source>
</evidence>
<dbReference type="GO" id="GO:0005524">
    <property type="term" value="F:ATP binding"/>
    <property type="evidence" value="ECO:0007669"/>
    <property type="project" value="UniProtKB-KW"/>
</dbReference>
<gene>
    <name evidence="5" type="ORF">HY768_09145</name>
</gene>
<dbReference type="Proteomes" id="UP000736328">
    <property type="component" value="Unassembled WGS sequence"/>
</dbReference>
<proteinExistence type="predicted"/>
<reference evidence="5" key="1">
    <citation type="submission" date="2020-07" db="EMBL/GenBank/DDBJ databases">
        <title>Huge and variable diversity of episymbiotic CPR bacteria and DPANN archaea in groundwater ecosystems.</title>
        <authorList>
            <person name="He C.Y."/>
            <person name="Keren R."/>
            <person name="Whittaker M."/>
            <person name="Farag I.F."/>
            <person name="Doudna J."/>
            <person name="Cate J.H.D."/>
            <person name="Banfield J.F."/>
        </authorList>
    </citation>
    <scope>NUCLEOTIDE SEQUENCE</scope>
    <source>
        <strain evidence="5">NC_groundwater_1520_Pr4_B-0.1um_53_5</strain>
    </source>
</reference>
<dbReference type="PANTHER" id="PTHR16305">
    <property type="entry name" value="TESTICULAR SOLUBLE ADENYLYL CYCLASE"/>
    <property type="match status" value="1"/>
</dbReference>
<dbReference type="InterPro" id="IPR019734">
    <property type="entry name" value="TPR_rpt"/>
</dbReference>
<dbReference type="EMBL" id="JACQXR010000119">
    <property type="protein sequence ID" value="MBI4727365.1"/>
    <property type="molecule type" value="Genomic_DNA"/>
</dbReference>